<proteinExistence type="predicted"/>
<keyword evidence="1" id="KW-0812">Transmembrane</keyword>
<keyword evidence="1" id="KW-0472">Membrane</keyword>
<organism evidence="2 3">
    <name type="scientific">Bifidobacterium catenulatum DSM 16992 = JCM 1194 = LMG 11043</name>
    <dbReference type="NCBI Taxonomy" id="566552"/>
    <lineage>
        <taxon>Bacteria</taxon>
        <taxon>Bacillati</taxon>
        <taxon>Actinomycetota</taxon>
        <taxon>Actinomycetes</taxon>
        <taxon>Bifidobacteriales</taxon>
        <taxon>Bifidobacteriaceae</taxon>
        <taxon>Bifidobacterium</taxon>
    </lineage>
</organism>
<comment type="caution">
    <text evidence="2">The sequence shown here is derived from an EMBL/GenBank/DDBJ whole genome shotgun (WGS) entry which is preliminary data.</text>
</comment>
<dbReference type="AlphaFoldDB" id="B6XTY9"/>
<evidence type="ECO:0000256" key="1">
    <source>
        <dbReference type="SAM" id="Phobius"/>
    </source>
</evidence>
<name>B6XTY9_9BIFI</name>
<evidence type="ECO:0000313" key="2">
    <source>
        <dbReference type="EMBL" id="EEB22065.1"/>
    </source>
</evidence>
<feature type="transmembrane region" description="Helical" evidence="1">
    <location>
        <begin position="45"/>
        <end position="66"/>
    </location>
</feature>
<dbReference type="EMBL" id="ABXY01000011">
    <property type="protein sequence ID" value="EEB22065.1"/>
    <property type="molecule type" value="Genomic_DNA"/>
</dbReference>
<keyword evidence="1" id="KW-1133">Transmembrane helix</keyword>
<accession>B6XTY9</accession>
<gene>
    <name evidence="2" type="ORF">BIFCAT_01038</name>
</gene>
<reference evidence="2 3" key="1">
    <citation type="submission" date="2008-10" db="EMBL/GenBank/DDBJ databases">
        <title>Draft genome sequence of Bifidobacterium catenulatum (DSM 16992).</title>
        <authorList>
            <person name="Sudarsanam P."/>
            <person name="Ley R."/>
            <person name="Guruge J."/>
            <person name="Turnbaugh P.J."/>
            <person name="Mahowald M."/>
            <person name="Liep D."/>
            <person name="Gordon J."/>
        </authorList>
    </citation>
    <scope>NUCLEOTIDE SEQUENCE [LARGE SCALE GENOMIC DNA]</scope>
    <source>
        <strain evidence="2 3">DSM 16992</strain>
    </source>
</reference>
<protein>
    <submittedName>
        <fullName evidence="2">Uncharacterized protein</fullName>
    </submittedName>
</protein>
<sequence length="71" mass="7621">MFSSNIFDGAGIGTNQNGAKAGVNPRSFNDATRSARFALICADTIFPSIFTAMPATPLFTGLLLYWHLHVS</sequence>
<evidence type="ECO:0000313" key="3">
    <source>
        <dbReference type="Proteomes" id="UP000003882"/>
    </source>
</evidence>
<reference evidence="2 3" key="2">
    <citation type="submission" date="2008-10" db="EMBL/GenBank/DDBJ databases">
        <authorList>
            <person name="Fulton L."/>
            <person name="Clifton S."/>
            <person name="Fulton B."/>
            <person name="Xu J."/>
            <person name="Minx P."/>
            <person name="Pepin K.H."/>
            <person name="Johnson M."/>
            <person name="Bhonagiri V."/>
            <person name="Nash W.E."/>
            <person name="Mardis E.R."/>
            <person name="Wilson R.K."/>
        </authorList>
    </citation>
    <scope>NUCLEOTIDE SEQUENCE [LARGE SCALE GENOMIC DNA]</scope>
    <source>
        <strain evidence="2 3">DSM 16992</strain>
    </source>
</reference>
<dbReference type="Proteomes" id="UP000003882">
    <property type="component" value="Unassembled WGS sequence"/>
</dbReference>